<keyword evidence="1" id="KW-0812">Transmembrane</keyword>
<keyword evidence="1" id="KW-1133">Transmembrane helix</keyword>
<evidence type="ECO:0000313" key="2">
    <source>
        <dbReference type="EMBL" id="EFT83049.1"/>
    </source>
</evidence>
<keyword evidence="1" id="KW-0472">Membrane</keyword>
<sequence>MLVKRYPLLIIETFLLSFSLIARSSDRAFLFSLPVSRTVFDCLTVLLLAVFVGRFAFFRLLFILADYDVY</sequence>
<accession>E6JYN8</accession>
<feature type="transmembrane region" description="Helical" evidence="1">
    <location>
        <begin position="43"/>
        <end position="65"/>
    </location>
</feature>
<proteinExistence type="predicted"/>
<dbReference type="EMBL" id="AEON01000001">
    <property type="protein sequence ID" value="EFT83049.1"/>
    <property type="molecule type" value="Genomic_DNA"/>
</dbReference>
<evidence type="ECO:0000256" key="1">
    <source>
        <dbReference type="SAM" id="Phobius"/>
    </source>
</evidence>
<dbReference type="HOGENOM" id="CLU_2754236_0_0_11"/>
<gene>
    <name evidence="2" type="ORF">HMPREF0620_0054</name>
</gene>
<evidence type="ECO:0000313" key="3">
    <source>
        <dbReference type="Proteomes" id="UP000004946"/>
    </source>
</evidence>
<comment type="caution">
    <text evidence="2">The sequence shown here is derived from an EMBL/GenBank/DDBJ whole genome shotgun (WGS) entry which is preliminary data.</text>
</comment>
<protein>
    <submittedName>
        <fullName evidence="2">Uncharacterized protein</fullName>
    </submittedName>
</protein>
<name>E6JYN8_PARDN</name>
<dbReference type="AlphaFoldDB" id="E6JYN8"/>
<organism evidence="2 3">
    <name type="scientific">Parascardovia denticolens DSM 10105 = JCM 12538</name>
    <dbReference type="NCBI Taxonomy" id="864564"/>
    <lineage>
        <taxon>Bacteria</taxon>
        <taxon>Bacillati</taxon>
        <taxon>Actinomycetota</taxon>
        <taxon>Actinomycetes</taxon>
        <taxon>Bifidobacteriales</taxon>
        <taxon>Bifidobacteriaceae</taxon>
        <taxon>Parascardovia</taxon>
    </lineage>
</organism>
<reference evidence="2 3" key="1">
    <citation type="submission" date="2010-12" db="EMBL/GenBank/DDBJ databases">
        <authorList>
            <person name="Muzny D."/>
            <person name="Qin X."/>
            <person name="Buhay C."/>
            <person name="Dugan-Rocha S."/>
            <person name="Ding Y."/>
            <person name="Chen G."/>
            <person name="Hawes A."/>
            <person name="Holder M."/>
            <person name="Jhangiani S."/>
            <person name="Johnson A."/>
            <person name="Khan Z."/>
            <person name="Li Z."/>
            <person name="Liu W."/>
            <person name="Liu X."/>
            <person name="Perez L."/>
            <person name="Shen H."/>
            <person name="Wang Q."/>
            <person name="Watt J."/>
            <person name="Xi L."/>
            <person name="Xin Y."/>
            <person name="Zhou J."/>
            <person name="Deng J."/>
            <person name="Jiang H."/>
            <person name="Liu Y."/>
            <person name="Qu J."/>
            <person name="Song X.-Z."/>
            <person name="Zhang L."/>
            <person name="Villasana D."/>
            <person name="Johnson A."/>
            <person name="Liu J."/>
            <person name="Liyanage D."/>
            <person name="Lorensuhewa L."/>
            <person name="Robinson T."/>
            <person name="Song A."/>
            <person name="Song B.-B."/>
            <person name="Dinh H."/>
            <person name="Thornton R."/>
            <person name="Coyle M."/>
            <person name="Francisco L."/>
            <person name="Jackson L."/>
            <person name="Javaid M."/>
            <person name="Korchina V."/>
            <person name="Kovar C."/>
            <person name="Mata R."/>
            <person name="Mathew T."/>
            <person name="Ngo R."/>
            <person name="Nguyen L."/>
            <person name="Nguyen N."/>
            <person name="Okwuonu G."/>
            <person name="Ongeri F."/>
            <person name="Pham C."/>
            <person name="Simmons D."/>
            <person name="Wilczek-Boney K."/>
            <person name="Hale W."/>
            <person name="Jakkamsetti A."/>
            <person name="Pham P."/>
            <person name="Ruth R."/>
            <person name="San Lucas F."/>
            <person name="Warren J."/>
            <person name="Zhang J."/>
            <person name="Zhao Z."/>
            <person name="Zhou C."/>
            <person name="Zhu D."/>
            <person name="Lee S."/>
            <person name="Bess C."/>
            <person name="Blankenburg K."/>
            <person name="Forbes L."/>
            <person name="Fu Q."/>
            <person name="Gubbala S."/>
            <person name="Hirani K."/>
            <person name="Jayaseelan J.C."/>
            <person name="Lara F."/>
            <person name="Munidasa M."/>
            <person name="Palculict T."/>
            <person name="Patil S."/>
            <person name="Pu L.-L."/>
            <person name="Saada N."/>
            <person name="Tang L."/>
            <person name="Weissenberger G."/>
            <person name="Zhu Y."/>
            <person name="Hemphill L."/>
            <person name="Shang Y."/>
            <person name="Youmans B."/>
            <person name="Ayvaz T."/>
            <person name="Ross M."/>
            <person name="Santibanez J."/>
            <person name="Aqrawi P."/>
            <person name="Gross S."/>
            <person name="Joshi V."/>
            <person name="Fowler G."/>
            <person name="Nazareth L."/>
            <person name="Reid J."/>
            <person name="Worley K."/>
            <person name="Petrosino J."/>
            <person name="Highlander S."/>
            <person name="Gibbs R."/>
        </authorList>
    </citation>
    <scope>NUCLEOTIDE SEQUENCE [LARGE SCALE GENOMIC DNA]</scope>
    <source>
        <strain evidence="2 3">DSM 10105</strain>
    </source>
</reference>
<dbReference type="Proteomes" id="UP000004946">
    <property type="component" value="Chromosome"/>
</dbReference>
<feature type="transmembrane region" description="Helical" evidence="1">
    <location>
        <begin position="6"/>
        <end position="22"/>
    </location>
</feature>
<keyword evidence="3" id="KW-1185">Reference proteome</keyword>